<dbReference type="Proteomes" id="UP000240904">
    <property type="component" value="Unassembled WGS sequence"/>
</dbReference>
<feature type="compositionally biased region" description="Basic residues" evidence="1">
    <location>
        <begin position="13"/>
        <end position="29"/>
    </location>
</feature>
<dbReference type="InterPro" id="IPR021070">
    <property type="entry name" value="Killing_trait_RebB"/>
</dbReference>
<gene>
    <name evidence="2" type="ORF">C9I89_00015</name>
</gene>
<accession>A0A2T3N464</accession>
<dbReference type="AlphaFoldDB" id="A0A2T3N464"/>
<name>A0A2T3N464_9GAMM</name>
<protein>
    <recommendedName>
        <fullName evidence="4">Glycerol-3-phosphate dehydrogenase subunit C</fullName>
    </recommendedName>
</protein>
<proteinExistence type="predicted"/>
<evidence type="ECO:0000313" key="3">
    <source>
        <dbReference type="Proteomes" id="UP000240904"/>
    </source>
</evidence>
<dbReference type="Pfam" id="PF11747">
    <property type="entry name" value="RebB"/>
    <property type="match status" value="1"/>
</dbReference>
<reference evidence="2 3" key="1">
    <citation type="submission" date="2018-03" db="EMBL/GenBank/DDBJ databases">
        <title>Whole genome sequencing of Histamine producing bacteria.</title>
        <authorList>
            <person name="Butler K."/>
        </authorList>
    </citation>
    <scope>NUCLEOTIDE SEQUENCE [LARGE SCALE GENOMIC DNA]</scope>
    <source>
        <strain evidence="2 3">DSM 16190</strain>
    </source>
</reference>
<sequence>MTKINEKTEKKAVPKKATRKSGVKKKAKTVKPSAEQLSVQDSEDSISGVVSGLASGNVVVATSHALSTNAQNSLVAQQQNDLTAMTVTVQGLNEIFRQGQKRVSLTLKKS</sequence>
<evidence type="ECO:0008006" key="4">
    <source>
        <dbReference type="Google" id="ProtNLM"/>
    </source>
</evidence>
<evidence type="ECO:0000256" key="1">
    <source>
        <dbReference type="SAM" id="MobiDB-lite"/>
    </source>
</evidence>
<dbReference type="EMBL" id="PYMC01000001">
    <property type="protein sequence ID" value="PSW07155.1"/>
    <property type="molecule type" value="Genomic_DNA"/>
</dbReference>
<evidence type="ECO:0000313" key="2">
    <source>
        <dbReference type="EMBL" id="PSW07155.1"/>
    </source>
</evidence>
<keyword evidence="3" id="KW-1185">Reference proteome</keyword>
<dbReference type="RefSeq" id="WP_107281308.1">
    <property type="nucleotide sequence ID" value="NZ_PYMC01000001.1"/>
</dbReference>
<comment type="caution">
    <text evidence="2">The sequence shown here is derived from an EMBL/GenBank/DDBJ whole genome shotgun (WGS) entry which is preliminary data.</text>
</comment>
<feature type="region of interest" description="Disordered" evidence="1">
    <location>
        <begin position="1"/>
        <end position="37"/>
    </location>
</feature>
<organism evidence="2 3">
    <name type="scientific">Photobacterium lipolyticum</name>
    <dbReference type="NCBI Taxonomy" id="266810"/>
    <lineage>
        <taxon>Bacteria</taxon>
        <taxon>Pseudomonadati</taxon>
        <taxon>Pseudomonadota</taxon>
        <taxon>Gammaproteobacteria</taxon>
        <taxon>Vibrionales</taxon>
        <taxon>Vibrionaceae</taxon>
        <taxon>Photobacterium</taxon>
    </lineage>
</organism>
<feature type="compositionally biased region" description="Basic and acidic residues" evidence="1">
    <location>
        <begin position="1"/>
        <end position="12"/>
    </location>
</feature>